<keyword evidence="2 5" id="KW-0479">Metal-binding</keyword>
<evidence type="ECO:0000313" key="7">
    <source>
        <dbReference type="Proteomes" id="UP000186817"/>
    </source>
</evidence>
<dbReference type="GO" id="GO:0010436">
    <property type="term" value="F:carotenoid dioxygenase activity"/>
    <property type="evidence" value="ECO:0007669"/>
    <property type="project" value="TreeGrafter"/>
</dbReference>
<proteinExistence type="inferred from homology"/>
<evidence type="ECO:0000313" key="6">
    <source>
        <dbReference type="EMBL" id="OLQ14618.1"/>
    </source>
</evidence>
<gene>
    <name evidence="6" type="ORF">AK812_SmicGene1270</name>
</gene>
<dbReference type="AlphaFoldDB" id="A0A1Q9F4K5"/>
<dbReference type="OMA" id="DIPDFFL"/>
<feature type="binding site" evidence="5">
    <location>
        <position position="300"/>
    </location>
    <ligand>
        <name>Fe cation</name>
        <dbReference type="ChEBI" id="CHEBI:24875"/>
        <note>catalytic</note>
    </ligand>
</feature>
<dbReference type="PANTHER" id="PTHR10543">
    <property type="entry name" value="BETA-CAROTENE DIOXYGENASE"/>
    <property type="match status" value="1"/>
</dbReference>
<dbReference type="GO" id="GO:0016121">
    <property type="term" value="P:carotene catabolic process"/>
    <property type="evidence" value="ECO:0007669"/>
    <property type="project" value="TreeGrafter"/>
</dbReference>
<evidence type="ECO:0000256" key="1">
    <source>
        <dbReference type="ARBA" id="ARBA00006787"/>
    </source>
</evidence>
<organism evidence="6 7">
    <name type="scientific">Symbiodinium microadriaticum</name>
    <name type="common">Dinoflagellate</name>
    <name type="synonym">Zooxanthella microadriatica</name>
    <dbReference type="NCBI Taxonomy" id="2951"/>
    <lineage>
        <taxon>Eukaryota</taxon>
        <taxon>Sar</taxon>
        <taxon>Alveolata</taxon>
        <taxon>Dinophyceae</taxon>
        <taxon>Suessiales</taxon>
        <taxon>Symbiodiniaceae</taxon>
        <taxon>Symbiodinium</taxon>
    </lineage>
</organism>
<reference evidence="6 7" key="1">
    <citation type="submission" date="2016-02" db="EMBL/GenBank/DDBJ databases">
        <title>Genome analysis of coral dinoflagellate symbionts highlights evolutionary adaptations to a symbiotic lifestyle.</title>
        <authorList>
            <person name="Aranda M."/>
            <person name="Li Y."/>
            <person name="Liew Y.J."/>
            <person name="Baumgarten S."/>
            <person name="Simakov O."/>
            <person name="Wilson M."/>
            <person name="Piel J."/>
            <person name="Ashoor H."/>
            <person name="Bougouffa S."/>
            <person name="Bajic V.B."/>
            <person name="Ryu T."/>
            <person name="Ravasi T."/>
            <person name="Bayer T."/>
            <person name="Micklem G."/>
            <person name="Kim H."/>
            <person name="Bhak J."/>
            <person name="Lajeunesse T.C."/>
            <person name="Voolstra C.R."/>
        </authorList>
    </citation>
    <scope>NUCLEOTIDE SEQUENCE [LARGE SCALE GENOMIC DNA]</scope>
    <source>
        <strain evidence="6 7">CCMP2467</strain>
    </source>
</reference>
<dbReference type="EMBL" id="LSRX01000013">
    <property type="protein sequence ID" value="OLQ14618.1"/>
    <property type="molecule type" value="Genomic_DNA"/>
</dbReference>
<comment type="cofactor">
    <cofactor evidence="5">
        <name>Fe(2+)</name>
        <dbReference type="ChEBI" id="CHEBI:29033"/>
    </cofactor>
    <text evidence="5">Binds 1 Fe(2+) ion per subunit.</text>
</comment>
<feature type="binding site" evidence="5">
    <location>
        <position position="369"/>
    </location>
    <ligand>
        <name>Fe cation</name>
        <dbReference type="ChEBI" id="CHEBI:24875"/>
        <note>catalytic</note>
    </ligand>
</feature>
<keyword evidence="7" id="KW-1185">Reference proteome</keyword>
<protein>
    <submittedName>
        <fullName evidence="6">Apocarotenoid-15,15'-oxygenase</fullName>
    </submittedName>
</protein>
<accession>A0A1Q9F4K5</accession>
<evidence type="ECO:0000256" key="2">
    <source>
        <dbReference type="ARBA" id="ARBA00022723"/>
    </source>
</evidence>
<name>A0A1Q9F4K5_SYMMI</name>
<comment type="similarity">
    <text evidence="1">Belongs to the carotenoid oxygenase family.</text>
</comment>
<evidence type="ECO:0000256" key="5">
    <source>
        <dbReference type="PIRSR" id="PIRSR604294-1"/>
    </source>
</evidence>
<dbReference type="InterPro" id="IPR004294">
    <property type="entry name" value="Carotenoid_Oase"/>
</dbReference>
<dbReference type="OrthoDB" id="412415at2759"/>
<dbReference type="PANTHER" id="PTHR10543:SF89">
    <property type="entry name" value="CAROTENOID 9,10(9',10')-CLEAVAGE DIOXYGENASE 1"/>
    <property type="match status" value="1"/>
</dbReference>
<keyword evidence="4 5" id="KW-0408">Iron</keyword>
<sequence>MAMALSAGFPAVSNPPKAPLAYSRPGTVKSQKEAIGSHGERARGVGCGVVAGAVLLTRRSKLQMRAAPAVKERAELQSQRRADQEAFARGYESASSEECFTLHSEDLPKGLRGTYYRNGPAKLKVGKDQIKHPFDGDGMVAAVTFDGQGNVHFRNRFVRTPGFVEELEAQKMLYRGQFSPKSGGWLANAFDMRVKNLANTNVMHWAGRLFALWEGGKPMELDPLSVATLGQGSFAGALKSEDNFTAHPRFDARTGRQVGFQYQPDIPNSVTNVSFWEFEPSGFSTARRVNAQIPDFGFYHDFLVTENYYILSKAPVSISPQGALEGMLGFRSMGESIRFDASKPTQLALVPRDGSEPRFIDLDTHFCFHFGNGYEEDGKLIIDMAFAASLELGDASSGDRPVLDRLAS</sequence>
<feature type="binding site" evidence="5">
    <location>
        <position position="247"/>
    </location>
    <ligand>
        <name>Fe cation</name>
        <dbReference type="ChEBI" id="CHEBI:24875"/>
        <note>catalytic</note>
    </ligand>
</feature>
<evidence type="ECO:0000256" key="3">
    <source>
        <dbReference type="ARBA" id="ARBA00023002"/>
    </source>
</evidence>
<evidence type="ECO:0000256" key="4">
    <source>
        <dbReference type="ARBA" id="ARBA00023004"/>
    </source>
</evidence>
<comment type="caution">
    <text evidence="6">The sequence shown here is derived from an EMBL/GenBank/DDBJ whole genome shotgun (WGS) entry which is preliminary data.</text>
</comment>
<dbReference type="Pfam" id="PF03055">
    <property type="entry name" value="RPE65"/>
    <property type="match status" value="1"/>
</dbReference>
<keyword evidence="3" id="KW-0560">Oxidoreductase</keyword>
<dbReference type="GO" id="GO:0046872">
    <property type="term" value="F:metal ion binding"/>
    <property type="evidence" value="ECO:0007669"/>
    <property type="project" value="UniProtKB-KW"/>
</dbReference>
<dbReference type="Proteomes" id="UP000186817">
    <property type="component" value="Unassembled WGS sequence"/>
</dbReference>